<dbReference type="Proteomes" id="UP001056291">
    <property type="component" value="Chromosome"/>
</dbReference>
<dbReference type="InterPro" id="IPR027373">
    <property type="entry name" value="RHH_dom"/>
</dbReference>
<evidence type="ECO:0000313" key="2">
    <source>
        <dbReference type="EMBL" id="USG62109.1"/>
    </source>
</evidence>
<keyword evidence="3" id="KW-1185">Reference proteome</keyword>
<dbReference type="Gene3D" id="1.10.3990.20">
    <property type="entry name" value="protein bp1543"/>
    <property type="match status" value="1"/>
</dbReference>
<name>A0ABY4W5B6_9PROT</name>
<accession>A0ABY4W5B6</accession>
<organism evidence="2 3">
    <name type="scientific">Sneathiella marina</name>
    <dbReference type="NCBI Taxonomy" id="2950108"/>
    <lineage>
        <taxon>Bacteria</taxon>
        <taxon>Pseudomonadati</taxon>
        <taxon>Pseudomonadota</taxon>
        <taxon>Alphaproteobacteria</taxon>
        <taxon>Sneathiellales</taxon>
        <taxon>Sneathiellaceae</taxon>
        <taxon>Sneathiella</taxon>
    </lineage>
</organism>
<proteinExistence type="predicted"/>
<dbReference type="EMBL" id="CP098747">
    <property type="protein sequence ID" value="USG62109.1"/>
    <property type="molecule type" value="Genomic_DNA"/>
</dbReference>
<evidence type="ECO:0000259" key="1">
    <source>
        <dbReference type="Pfam" id="PF13467"/>
    </source>
</evidence>
<dbReference type="InterPro" id="IPR038268">
    <property type="entry name" value="RHH_sf"/>
</dbReference>
<protein>
    <submittedName>
        <fullName evidence="2">Ribbon-helix-helix domain-containing protein</fullName>
    </submittedName>
</protein>
<reference evidence="2" key="1">
    <citation type="submission" date="2022-06" db="EMBL/GenBank/DDBJ databases">
        <title>Sneathiella actinostolidae sp. nov., isolated from a sea anemonein the Western Pacific Ocean.</title>
        <authorList>
            <person name="Wei M.J."/>
        </authorList>
    </citation>
    <scope>NUCLEOTIDE SEQUENCE</scope>
    <source>
        <strain evidence="2">PHK-P5</strain>
    </source>
</reference>
<gene>
    <name evidence="2" type="ORF">NBZ79_03860</name>
</gene>
<evidence type="ECO:0000313" key="3">
    <source>
        <dbReference type="Proteomes" id="UP001056291"/>
    </source>
</evidence>
<sequence>MQTQPSQTLVNRNISITDPVSGRCHRTSIRLERIEWTALQRICEKKEISINDFCCHVDQDEKRREHSRTSRIRSAILHHYLDEAMPLDS</sequence>
<dbReference type="RefSeq" id="WP_251935693.1">
    <property type="nucleotide sequence ID" value="NZ_CP098747.1"/>
</dbReference>
<dbReference type="Pfam" id="PF13467">
    <property type="entry name" value="RHH_4"/>
    <property type="match status" value="1"/>
</dbReference>
<feature type="domain" description="Ribbon-helix-helix" evidence="1">
    <location>
        <begin position="24"/>
        <end position="79"/>
    </location>
</feature>